<name>A0AC61S329_9FIRM</name>
<evidence type="ECO:0000313" key="2">
    <source>
        <dbReference type="Proteomes" id="UP000304953"/>
    </source>
</evidence>
<dbReference type="Proteomes" id="UP000304953">
    <property type="component" value="Unassembled WGS sequence"/>
</dbReference>
<protein>
    <submittedName>
        <fullName evidence="1">Uncharacterized protein</fullName>
    </submittedName>
</protein>
<reference evidence="1" key="1">
    <citation type="submission" date="2019-04" db="EMBL/GenBank/DDBJ databases">
        <title>Microbes associate with the intestines of laboratory mice.</title>
        <authorList>
            <person name="Navarre W."/>
            <person name="Wong E."/>
            <person name="Huang K."/>
            <person name="Tropini C."/>
            <person name="Ng K."/>
            <person name="Yu B."/>
        </authorList>
    </citation>
    <scope>NUCLEOTIDE SEQUENCE</scope>
    <source>
        <strain evidence="1">NM01_1-7b</strain>
    </source>
</reference>
<sequence length="367" mass="39755">MKKWEKLEPGKYTVTYTSYDEEIISVAADGTVKAVGENGYGYMAAKCTIPVADGESYEDWCEDEISVSSSYAQAVAKEIVAVPGETINNVELEWKTFDLEHKNGVTETGSFTYYFYRKWGEVSLNEAKTGFTVDPDAVEGKKIRIRVRLEKENSEGIKEYALGTVTVNVCSHNFVQKSLKPATCTEVGTKVLECSKCHAATKAETIPAAGHKAGSFTTAKAATCTEAGSQQQKCTVCGTVMNTKDLPKTGHSFGEWKETAKPTALQQSTETRTCTTCKTAETRKTNKLKATIKLNVKKIPLQVKKSTTAVKVVSMTEGDGVKSWKSSNKKVATVTSKGKITGKKAGTAKIAVTSGKKKVTISVTVKK</sequence>
<proteinExistence type="predicted"/>
<keyword evidence="2" id="KW-1185">Reference proteome</keyword>
<accession>A0AC61S329</accession>
<evidence type="ECO:0000313" key="1">
    <source>
        <dbReference type="EMBL" id="TGY98362.1"/>
    </source>
</evidence>
<dbReference type="EMBL" id="SRYA01000001">
    <property type="protein sequence ID" value="TGY98362.1"/>
    <property type="molecule type" value="Genomic_DNA"/>
</dbReference>
<organism evidence="1 2">
    <name type="scientific">Petralouisia muris</name>
    <dbReference type="NCBI Taxonomy" id="3032872"/>
    <lineage>
        <taxon>Bacteria</taxon>
        <taxon>Bacillati</taxon>
        <taxon>Bacillota</taxon>
        <taxon>Clostridia</taxon>
        <taxon>Lachnospirales</taxon>
        <taxon>Lachnospiraceae</taxon>
        <taxon>Petralouisia</taxon>
    </lineage>
</organism>
<gene>
    <name evidence="1" type="ORF">E5329_00895</name>
</gene>
<comment type="caution">
    <text evidence="1">The sequence shown here is derived from an EMBL/GenBank/DDBJ whole genome shotgun (WGS) entry which is preliminary data.</text>
</comment>